<proteinExistence type="predicted"/>
<sequence length="354" mass="37865">MNVEHGSLRVTSLPDTRNASGKPARTAALSAMEVLPIGVLLPADSPRLSGEDAGHTRALADSEATLPPILVHRSTMRVIDGMHRLRAALLRGRHTIPVRYFDGSEAEAFVLAVEANTMHGLALSVADRTAAAGRILDSHPHWSDRAISSVAGLSDKAVAVLRRSADEGGAAQEVRTGRDGRVRPLNSASARLRASQLIADNPTASLRDIAHRAGTSPGTVRDVKRRLTRGEHPVPLSQRPSPPVGRTPSPNSALVPIGGTDLAAGLARRSGSRTAGLETLRNDPSLRHSDTGRQLLRLLSVHLLPDEHRERLVRSVPEHCAGVVSAVARECAGAWDTFADQLDRREAYRDRAAQ</sequence>
<feature type="region of interest" description="Disordered" evidence="1">
    <location>
        <begin position="269"/>
        <end position="288"/>
    </location>
</feature>
<evidence type="ECO:0000259" key="2">
    <source>
        <dbReference type="SMART" id="SM00470"/>
    </source>
</evidence>
<dbReference type="SUPFAM" id="SSF110849">
    <property type="entry name" value="ParB/Sulfiredoxin"/>
    <property type="match status" value="1"/>
</dbReference>
<feature type="region of interest" description="Disordered" evidence="1">
    <location>
        <begin position="1"/>
        <end position="24"/>
    </location>
</feature>
<dbReference type="RefSeq" id="WP_266860877.1">
    <property type="nucleotide sequence ID" value="NZ_JAPEMW010000001.1"/>
</dbReference>
<organism evidence="3 4">
    <name type="scientific">Streptomyces prunicolor</name>
    <dbReference type="NCBI Taxonomy" id="67348"/>
    <lineage>
        <taxon>Bacteria</taxon>
        <taxon>Bacillati</taxon>
        <taxon>Actinomycetota</taxon>
        <taxon>Actinomycetes</taxon>
        <taxon>Kitasatosporales</taxon>
        <taxon>Streptomycetaceae</taxon>
        <taxon>Streptomyces</taxon>
    </lineage>
</organism>
<gene>
    <name evidence="3" type="ORF">R5A26_45840</name>
</gene>
<dbReference type="InterPro" id="IPR036086">
    <property type="entry name" value="ParB/Sulfiredoxin_sf"/>
</dbReference>
<evidence type="ECO:0000313" key="4">
    <source>
        <dbReference type="Proteomes" id="UP001187346"/>
    </source>
</evidence>
<dbReference type="Proteomes" id="UP001187346">
    <property type="component" value="Unassembled WGS sequence"/>
</dbReference>
<dbReference type="Gene3D" id="3.90.1530.10">
    <property type="entry name" value="Conserved hypothetical protein from pyrococcus furiosus pfu- 392566-001, ParB domain"/>
    <property type="match status" value="1"/>
</dbReference>
<reference evidence="3 4" key="1">
    <citation type="submission" date="2023-10" db="EMBL/GenBank/DDBJ databases">
        <title>Characterization of rhizosphere-enriched actinobacteria from wheat plants lab-grown on chernevaya soil.</title>
        <authorList>
            <person name="Tikhonova E.N."/>
            <person name="Konopkin A."/>
            <person name="Kravchenko I.K."/>
        </authorList>
    </citation>
    <scope>NUCLEOTIDE SEQUENCE [LARGE SCALE GENOMIC DNA]</scope>
    <source>
        <strain evidence="3 4">RR29</strain>
    </source>
</reference>
<accession>A0ABU4FVD4</accession>
<name>A0ABU4FVD4_9ACTN</name>
<feature type="compositionally biased region" description="Polar residues" evidence="1">
    <location>
        <begin position="9"/>
        <end position="19"/>
    </location>
</feature>
<dbReference type="EMBL" id="JAWMAJ010000297">
    <property type="protein sequence ID" value="MDV7223265.1"/>
    <property type="molecule type" value="Genomic_DNA"/>
</dbReference>
<feature type="domain" description="ParB-like N-terminal" evidence="2">
    <location>
        <begin position="33"/>
        <end position="117"/>
    </location>
</feature>
<keyword evidence="4" id="KW-1185">Reference proteome</keyword>
<evidence type="ECO:0000256" key="1">
    <source>
        <dbReference type="SAM" id="MobiDB-lite"/>
    </source>
</evidence>
<comment type="caution">
    <text evidence="3">The sequence shown here is derived from an EMBL/GenBank/DDBJ whole genome shotgun (WGS) entry which is preliminary data.</text>
</comment>
<evidence type="ECO:0000313" key="3">
    <source>
        <dbReference type="EMBL" id="MDV7223265.1"/>
    </source>
</evidence>
<dbReference type="SMART" id="SM00470">
    <property type="entry name" value="ParB"/>
    <property type="match status" value="1"/>
</dbReference>
<protein>
    <submittedName>
        <fullName evidence="3">ParB N-terminal domain-containing protein</fullName>
    </submittedName>
</protein>
<feature type="region of interest" description="Disordered" evidence="1">
    <location>
        <begin position="206"/>
        <end position="258"/>
    </location>
</feature>
<dbReference type="InterPro" id="IPR003115">
    <property type="entry name" value="ParB_N"/>
</dbReference>